<protein>
    <submittedName>
        <fullName evidence="2">Uncharacterized protein</fullName>
    </submittedName>
</protein>
<name>A0A9P6DDR7_PLEER</name>
<gene>
    <name evidence="2" type="ORF">BDN71DRAFT_1217309</name>
</gene>
<evidence type="ECO:0000256" key="1">
    <source>
        <dbReference type="SAM" id="MobiDB-lite"/>
    </source>
</evidence>
<evidence type="ECO:0000313" key="2">
    <source>
        <dbReference type="EMBL" id="KAF9492323.1"/>
    </source>
</evidence>
<comment type="caution">
    <text evidence="2">The sequence shown here is derived from an EMBL/GenBank/DDBJ whole genome shotgun (WGS) entry which is preliminary data.</text>
</comment>
<feature type="compositionally biased region" description="Polar residues" evidence="1">
    <location>
        <begin position="51"/>
        <end position="60"/>
    </location>
</feature>
<dbReference type="Proteomes" id="UP000807025">
    <property type="component" value="Unassembled WGS sequence"/>
</dbReference>
<organism evidence="2 3">
    <name type="scientific">Pleurotus eryngii</name>
    <name type="common">Boletus of the steppes</name>
    <dbReference type="NCBI Taxonomy" id="5323"/>
    <lineage>
        <taxon>Eukaryota</taxon>
        <taxon>Fungi</taxon>
        <taxon>Dikarya</taxon>
        <taxon>Basidiomycota</taxon>
        <taxon>Agaricomycotina</taxon>
        <taxon>Agaricomycetes</taxon>
        <taxon>Agaricomycetidae</taxon>
        <taxon>Agaricales</taxon>
        <taxon>Pleurotineae</taxon>
        <taxon>Pleurotaceae</taxon>
        <taxon>Pleurotus</taxon>
    </lineage>
</organism>
<proteinExistence type="predicted"/>
<dbReference type="EMBL" id="MU154603">
    <property type="protein sequence ID" value="KAF9492323.1"/>
    <property type="molecule type" value="Genomic_DNA"/>
</dbReference>
<keyword evidence="3" id="KW-1185">Reference proteome</keyword>
<feature type="region of interest" description="Disordered" evidence="1">
    <location>
        <begin position="51"/>
        <end position="76"/>
    </location>
</feature>
<evidence type="ECO:0000313" key="3">
    <source>
        <dbReference type="Proteomes" id="UP000807025"/>
    </source>
</evidence>
<accession>A0A9P6DDR7</accession>
<sequence length="102" mass="11161">MELHYRQTIISSKHAISVTSPCRSTANASVTNSSMSATSILRQTMLSLLKNGQSPTTSSAADRRMKHPSRQGFQTGSIQVPPQIVLRFCLKRPSPYIVESGI</sequence>
<dbReference type="AlphaFoldDB" id="A0A9P6DDR7"/>
<reference evidence="2" key="1">
    <citation type="submission" date="2020-11" db="EMBL/GenBank/DDBJ databases">
        <authorList>
            <consortium name="DOE Joint Genome Institute"/>
            <person name="Ahrendt S."/>
            <person name="Riley R."/>
            <person name="Andreopoulos W."/>
            <person name="Labutti K."/>
            <person name="Pangilinan J."/>
            <person name="Ruiz-Duenas F.J."/>
            <person name="Barrasa J.M."/>
            <person name="Sanchez-Garcia M."/>
            <person name="Camarero S."/>
            <person name="Miyauchi S."/>
            <person name="Serrano A."/>
            <person name="Linde D."/>
            <person name="Babiker R."/>
            <person name="Drula E."/>
            <person name="Ayuso-Fernandez I."/>
            <person name="Pacheco R."/>
            <person name="Padilla G."/>
            <person name="Ferreira P."/>
            <person name="Barriuso J."/>
            <person name="Kellner H."/>
            <person name="Castanera R."/>
            <person name="Alfaro M."/>
            <person name="Ramirez L."/>
            <person name="Pisabarro A.G."/>
            <person name="Kuo A."/>
            <person name="Tritt A."/>
            <person name="Lipzen A."/>
            <person name="He G."/>
            <person name="Yan M."/>
            <person name="Ng V."/>
            <person name="Cullen D."/>
            <person name="Martin F."/>
            <person name="Rosso M.-N."/>
            <person name="Henrissat B."/>
            <person name="Hibbett D."/>
            <person name="Martinez A.T."/>
            <person name="Grigoriev I.V."/>
        </authorList>
    </citation>
    <scope>NUCLEOTIDE SEQUENCE</scope>
    <source>
        <strain evidence="2">ATCC 90797</strain>
    </source>
</reference>